<sequence length="134" mass="15407">MKPTQEIINLARQLHGLGVDKELEVGDRYFFGKYPDESYILWGGSYCDMSGEYIPNAIVIPPLEWCLEWFRENGWTWYLMIADEDDDDDGIKKGECGISVWNNNIHATDTMMSFINKSPYLAVLKAMVEVKTAE</sequence>
<evidence type="ECO:0000313" key="4">
    <source>
        <dbReference type="EMBL" id="QJI02040.1"/>
    </source>
</evidence>
<dbReference type="EMBL" id="MT142343">
    <property type="protein sequence ID" value="QJA78559.1"/>
    <property type="molecule type" value="Genomic_DNA"/>
</dbReference>
<evidence type="ECO:0000313" key="1">
    <source>
        <dbReference type="EMBL" id="QJA46940.1"/>
    </source>
</evidence>
<gene>
    <name evidence="2" type="ORF">MM415A01050_0005</name>
    <name evidence="3" type="ORF">MM415B02380_0012</name>
    <name evidence="1" type="ORF">TM448A00578_0026</name>
    <name evidence="4" type="ORF">TM448B02903_0004</name>
</gene>
<organism evidence="1">
    <name type="scientific">viral metagenome</name>
    <dbReference type="NCBI Taxonomy" id="1070528"/>
    <lineage>
        <taxon>unclassified sequences</taxon>
        <taxon>metagenomes</taxon>
        <taxon>organismal metagenomes</taxon>
    </lineage>
</organism>
<dbReference type="EMBL" id="MT144971">
    <property type="protein sequence ID" value="QJI02040.1"/>
    <property type="molecule type" value="Genomic_DNA"/>
</dbReference>
<accession>A0A6H1ZIB8</accession>
<reference evidence="1" key="1">
    <citation type="submission" date="2020-03" db="EMBL/GenBank/DDBJ databases">
        <title>The deep terrestrial virosphere.</title>
        <authorList>
            <person name="Holmfeldt K."/>
            <person name="Nilsson E."/>
            <person name="Simone D."/>
            <person name="Lopez-Fernandez M."/>
            <person name="Wu X."/>
            <person name="de Brujin I."/>
            <person name="Lundin D."/>
            <person name="Andersson A."/>
            <person name="Bertilsson S."/>
            <person name="Dopson M."/>
        </authorList>
    </citation>
    <scope>NUCLEOTIDE SEQUENCE</scope>
    <source>
        <strain evidence="2">MM415A01050</strain>
        <strain evidence="3">MM415B02380</strain>
        <strain evidence="1">TM448A00578</strain>
        <strain evidence="4">TM448B02903</strain>
    </source>
</reference>
<dbReference type="AlphaFoldDB" id="A0A6H1ZIB8"/>
<evidence type="ECO:0000313" key="2">
    <source>
        <dbReference type="EMBL" id="QJA78559.1"/>
    </source>
</evidence>
<dbReference type="EMBL" id="MT142910">
    <property type="protein sequence ID" value="QJA90403.1"/>
    <property type="molecule type" value="Genomic_DNA"/>
</dbReference>
<evidence type="ECO:0000313" key="3">
    <source>
        <dbReference type="EMBL" id="QJA90403.1"/>
    </source>
</evidence>
<proteinExistence type="predicted"/>
<protein>
    <submittedName>
        <fullName evidence="1">Uncharacterized protein</fullName>
    </submittedName>
</protein>
<name>A0A6H1ZIB8_9ZZZZ</name>
<dbReference type="EMBL" id="MT144026">
    <property type="protein sequence ID" value="QJA46940.1"/>
    <property type="molecule type" value="Genomic_DNA"/>
</dbReference>